<evidence type="ECO:0000313" key="3">
    <source>
        <dbReference type="RefSeq" id="XP_019096516.1"/>
    </source>
</evidence>
<accession>A0ABM1RBX8</accession>
<evidence type="ECO:0000313" key="2">
    <source>
        <dbReference type="Proteomes" id="UP000694864"/>
    </source>
</evidence>
<protein>
    <submittedName>
        <fullName evidence="3">F-box protein At1g11270-like</fullName>
    </submittedName>
</protein>
<reference evidence="2" key="1">
    <citation type="journal article" date="2014" name="Nat. Commun.">
        <title>The emerging biofuel crop Camelina sativa retains a highly undifferentiated hexaploid genome structure.</title>
        <authorList>
            <person name="Kagale S."/>
            <person name="Koh C."/>
            <person name="Nixon J."/>
            <person name="Bollina V."/>
            <person name="Clarke W.E."/>
            <person name="Tuteja R."/>
            <person name="Spillane C."/>
            <person name="Robinson S.J."/>
            <person name="Links M.G."/>
            <person name="Clarke C."/>
            <person name="Higgins E.E."/>
            <person name="Huebert T."/>
            <person name="Sharpe A.G."/>
            <person name="Parkin I.A."/>
        </authorList>
    </citation>
    <scope>NUCLEOTIDE SEQUENCE [LARGE SCALE GENOMIC DNA]</scope>
    <source>
        <strain evidence="2">cv. DH55</strain>
    </source>
</reference>
<dbReference type="Proteomes" id="UP000694864">
    <property type="component" value="Chromosome 19"/>
</dbReference>
<name>A0ABM1RBX8_CAMSA</name>
<dbReference type="Pfam" id="PF07734">
    <property type="entry name" value="FBA_1"/>
    <property type="match status" value="1"/>
</dbReference>
<dbReference type="GeneID" id="109130884"/>
<dbReference type="RefSeq" id="XP_019096516.1">
    <property type="nucleotide sequence ID" value="XM_019240971.1"/>
</dbReference>
<organism evidence="2 3">
    <name type="scientific">Camelina sativa</name>
    <name type="common">False flax</name>
    <name type="synonym">Myagrum sativum</name>
    <dbReference type="NCBI Taxonomy" id="90675"/>
    <lineage>
        <taxon>Eukaryota</taxon>
        <taxon>Viridiplantae</taxon>
        <taxon>Streptophyta</taxon>
        <taxon>Embryophyta</taxon>
        <taxon>Tracheophyta</taxon>
        <taxon>Spermatophyta</taxon>
        <taxon>Magnoliopsida</taxon>
        <taxon>eudicotyledons</taxon>
        <taxon>Gunneridae</taxon>
        <taxon>Pentapetalae</taxon>
        <taxon>rosids</taxon>
        <taxon>malvids</taxon>
        <taxon>Brassicales</taxon>
        <taxon>Brassicaceae</taxon>
        <taxon>Camelineae</taxon>
        <taxon>Camelina</taxon>
    </lineage>
</organism>
<reference evidence="3" key="2">
    <citation type="submission" date="2025-08" db="UniProtKB">
        <authorList>
            <consortium name="RefSeq"/>
        </authorList>
    </citation>
    <scope>IDENTIFICATION</scope>
    <source>
        <tissue evidence="3">Leaf</tissue>
    </source>
</reference>
<evidence type="ECO:0000259" key="1">
    <source>
        <dbReference type="Pfam" id="PF07734"/>
    </source>
</evidence>
<feature type="domain" description="F-box associated beta-propeller type 1" evidence="1">
    <location>
        <begin position="5"/>
        <end position="121"/>
    </location>
</feature>
<keyword evidence="2" id="KW-1185">Reference proteome</keyword>
<sequence length="143" mass="16175">MVKILCDGMICLYSIHNPSYVVNPATGWYQSFPLCSYQQLHISLFDRKKVNFPSAKLGLGRDKVTGTYKPVWLYNSSVFGLDNATTCELFDFTTNAWSYVVPSSSYEINAYHKPVYLDGSLIGSPTVKNPRYYVSTFTPKLSK</sequence>
<proteinExistence type="predicted"/>
<gene>
    <name evidence="3" type="primary">LOC109130884</name>
</gene>
<dbReference type="InterPro" id="IPR006527">
    <property type="entry name" value="F-box-assoc_dom_typ1"/>
</dbReference>